<name>A0A0E4H9Z9_9BACL</name>
<dbReference type="SUPFAM" id="SSF51366">
    <property type="entry name" value="Ribulose-phoshate binding barrel"/>
    <property type="match status" value="1"/>
</dbReference>
<dbReference type="EMBL" id="LN831776">
    <property type="protein sequence ID" value="CQR54629.1"/>
    <property type="molecule type" value="Genomic_DNA"/>
</dbReference>
<sequence>MTKRLLNCNASDLLAMNRDELKLSIYASEGRTILAETAVVKEPIIDGITNGEIARFAGADLLLLNAFDLEQPQISGIDPADPQPVRTLRNLIGRPVGANLEPVDDSRETMDEKEHLGPGRRATVSTFLQANELGLDFICLTGNPGTGVTNSAICHSISQARQHFHGLIIAGKMHSSGIDEPIIDAETVQAFIDAGADIILFPAVYTVPKFREEDLTRMVEIVHTHNRSVTDPSKKVLTLSAIGTSQESSSKEVVQKIALACKACGVDIQHIGDAGFSGLALYQNIDALGNAIRGERHQLRMRAKSIIR</sequence>
<evidence type="ECO:0000259" key="1">
    <source>
        <dbReference type="Pfam" id="PF25509"/>
    </source>
</evidence>
<organism evidence="2 3">
    <name type="scientific">Paenibacillus riograndensis SBR5</name>
    <dbReference type="NCBI Taxonomy" id="1073571"/>
    <lineage>
        <taxon>Bacteria</taxon>
        <taxon>Bacillati</taxon>
        <taxon>Bacillota</taxon>
        <taxon>Bacilli</taxon>
        <taxon>Bacillales</taxon>
        <taxon>Paenibacillaceae</taxon>
        <taxon>Paenibacillus</taxon>
        <taxon>Paenibacillus sonchi group</taxon>
    </lineage>
</organism>
<dbReference type="RefSeq" id="WP_020430540.1">
    <property type="nucleotide sequence ID" value="NZ_AGBD01001075.1"/>
</dbReference>
<reference evidence="3" key="1">
    <citation type="submission" date="2015-03" db="EMBL/GenBank/DDBJ databases">
        <authorList>
            <person name="Wibberg D."/>
        </authorList>
    </citation>
    <scope>NUCLEOTIDE SEQUENCE [LARGE SCALE GENOMIC DNA]</scope>
</reference>
<evidence type="ECO:0000313" key="2">
    <source>
        <dbReference type="EMBL" id="CQR54629.1"/>
    </source>
</evidence>
<dbReference type="KEGG" id="pri:PRIO_2220"/>
<evidence type="ECO:0000313" key="3">
    <source>
        <dbReference type="Proteomes" id="UP000033163"/>
    </source>
</evidence>
<feature type="domain" description="DUF7916" evidence="1">
    <location>
        <begin position="6"/>
        <end position="308"/>
    </location>
</feature>
<dbReference type="HOGENOM" id="CLU_078477_0_0_9"/>
<dbReference type="Proteomes" id="UP000033163">
    <property type="component" value="Chromosome I"/>
</dbReference>
<dbReference type="InterPro" id="IPR011060">
    <property type="entry name" value="RibuloseP-bd_barrel"/>
</dbReference>
<gene>
    <name evidence="2" type="ORF">PRIO_2220</name>
</gene>
<proteinExistence type="predicted"/>
<dbReference type="InterPro" id="IPR057238">
    <property type="entry name" value="DUF7916"/>
</dbReference>
<protein>
    <recommendedName>
        <fullName evidence="1">DUF7916 domain-containing protein</fullName>
    </recommendedName>
</protein>
<dbReference type="PATRIC" id="fig|1073571.4.peg.2354"/>
<dbReference type="AlphaFoldDB" id="A0A0E4H9Z9"/>
<dbReference type="Pfam" id="PF25509">
    <property type="entry name" value="DUF7916"/>
    <property type="match status" value="1"/>
</dbReference>
<accession>A0A0E4H9Z9</accession>